<dbReference type="InterPro" id="IPR026960">
    <property type="entry name" value="RVT-Znf"/>
</dbReference>
<dbReference type="Proteomes" id="UP000595140">
    <property type="component" value="Unassembled WGS sequence"/>
</dbReference>
<evidence type="ECO:0000313" key="3">
    <source>
        <dbReference type="Proteomes" id="UP000595140"/>
    </source>
</evidence>
<dbReference type="AlphaFoldDB" id="A0A484NDB3"/>
<name>A0A484NDB3_9ASTE</name>
<gene>
    <name evidence="2" type="ORF">CCAM_LOCUS39600</name>
</gene>
<evidence type="ECO:0000259" key="1">
    <source>
        <dbReference type="Pfam" id="PF13966"/>
    </source>
</evidence>
<reference evidence="2 3" key="1">
    <citation type="submission" date="2018-04" db="EMBL/GenBank/DDBJ databases">
        <authorList>
            <person name="Vogel A."/>
        </authorList>
    </citation>
    <scope>NUCLEOTIDE SEQUENCE [LARGE SCALE GENOMIC DNA]</scope>
</reference>
<evidence type="ECO:0000313" key="2">
    <source>
        <dbReference type="EMBL" id="VFQ97824.1"/>
    </source>
</evidence>
<organism evidence="2 3">
    <name type="scientific">Cuscuta campestris</name>
    <dbReference type="NCBI Taxonomy" id="132261"/>
    <lineage>
        <taxon>Eukaryota</taxon>
        <taxon>Viridiplantae</taxon>
        <taxon>Streptophyta</taxon>
        <taxon>Embryophyta</taxon>
        <taxon>Tracheophyta</taxon>
        <taxon>Spermatophyta</taxon>
        <taxon>Magnoliopsida</taxon>
        <taxon>eudicotyledons</taxon>
        <taxon>Gunneridae</taxon>
        <taxon>Pentapetalae</taxon>
        <taxon>asterids</taxon>
        <taxon>lamiids</taxon>
        <taxon>Solanales</taxon>
        <taxon>Convolvulaceae</taxon>
        <taxon>Cuscuteae</taxon>
        <taxon>Cuscuta</taxon>
        <taxon>Cuscuta subgen. Grammica</taxon>
        <taxon>Cuscuta sect. Cleistogrammica</taxon>
    </lineage>
</organism>
<accession>A0A484NDB3</accession>
<protein>
    <recommendedName>
        <fullName evidence="1">Reverse transcriptase zinc-binding domain-containing protein</fullName>
    </recommendedName>
</protein>
<proteinExistence type="predicted"/>
<dbReference type="OrthoDB" id="1742963at2759"/>
<keyword evidence="3" id="KW-1185">Reference proteome</keyword>
<dbReference type="EMBL" id="OOIL02006555">
    <property type="protein sequence ID" value="VFQ97824.1"/>
    <property type="molecule type" value="Genomic_DNA"/>
</dbReference>
<feature type="domain" description="Reverse transcriptase zinc-binding" evidence="1">
    <location>
        <begin position="11"/>
        <end position="97"/>
    </location>
</feature>
<sequence>MICAKDRSGHYAVKSTYKSLAWDDLAQGEGTSNRLWRKIWAVWTMPDIRSMVCRVVNDIVPCLSNLVLKRVPVENVCPLCHASKETILHIFFTCPFAA</sequence>
<dbReference type="Pfam" id="PF13966">
    <property type="entry name" value="zf-RVT"/>
    <property type="match status" value="1"/>
</dbReference>